<reference evidence="1 2" key="1">
    <citation type="submission" date="2014-04" db="EMBL/GenBank/DDBJ databases">
        <title>Draft genome sequence of Photobacterium halotolerans S2753: a solonamide, ngercheumicin and holomycin producer.</title>
        <authorList>
            <person name="Machado H.R."/>
            <person name="Gram L."/>
        </authorList>
    </citation>
    <scope>NUCLEOTIDE SEQUENCE [LARGE SCALE GENOMIC DNA]</scope>
    <source>
        <strain evidence="1 2">S2753</strain>
    </source>
</reference>
<comment type="caution">
    <text evidence="1">The sequence shown here is derived from an EMBL/GenBank/DDBJ whole genome shotgun (WGS) entry which is preliminary data.</text>
</comment>
<sequence length="126" mass="14584">MQTTHGLFFEVDRDGDHFFMELKAVGKLTHEDYEQITPLIDEALAGIEHPKVNVYFDGSDFEGWELKAAWDDLKLGLKHGKKFNRIAIYSDKKWMDVMAKVGNWFISGEVKCFDTPVDALAWLREE</sequence>
<proteinExistence type="predicted"/>
<protein>
    <recommendedName>
        <fullName evidence="3">STAS/SEC14 domain-containing protein</fullName>
    </recommendedName>
</protein>
<dbReference type="STRING" id="1654360.EA58_20085"/>
<evidence type="ECO:0000313" key="2">
    <source>
        <dbReference type="Proteomes" id="UP000027192"/>
    </source>
</evidence>
<dbReference type="Gene3D" id="3.40.50.10600">
    <property type="entry name" value="SpoIIaa-like domains"/>
    <property type="match status" value="1"/>
</dbReference>
<dbReference type="InterPro" id="IPR038396">
    <property type="entry name" value="SpoIIAA-like_sf"/>
</dbReference>
<evidence type="ECO:0008006" key="3">
    <source>
        <dbReference type="Google" id="ProtNLM"/>
    </source>
</evidence>
<gene>
    <name evidence="1" type="ORF">EA58_20085</name>
</gene>
<dbReference type="InterPro" id="IPR036513">
    <property type="entry name" value="STAS_dom_sf"/>
</dbReference>
<dbReference type="Pfam" id="PF11964">
    <property type="entry name" value="SpoIIAA-like"/>
    <property type="match status" value="1"/>
</dbReference>
<keyword evidence="2" id="KW-1185">Reference proteome</keyword>
<dbReference type="EMBL" id="JMIB01000043">
    <property type="protein sequence ID" value="KDM89758.1"/>
    <property type="molecule type" value="Genomic_DNA"/>
</dbReference>
<dbReference type="InterPro" id="IPR021866">
    <property type="entry name" value="SpoIIAA-like"/>
</dbReference>
<dbReference type="SUPFAM" id="SSF52091">
    <property type="entry name" value="SpoIIaa-like"/>
    <property type="match status" value="1"/>
</dbReference>
<accession>A0A066RQV2</accession>
<dbReference type="RefSeq" id="WP_036756710.1">
    <property type="nucleotide sequence ID" value="NZ_JAGSGC010000022.1"/>
</dbReference>
<evidence type="ECO:0000313" key="1">
    <source>
        <dbReference type="EMBL" id="KDM89758.1"/>
    </source>
</evidence>
<dbReference type="OrthoDB" id="555504at2"/>
<organism evidence="1 2">
    <name type="scientific">Photobacterium galatheae</name>
    <dbReference type="NCBI Taxonomy" id="1654360"/>
    <lineage>
        <taxon>Bacteria</taxon>
        <taxon>Pseudomonadati</taxon>
        <taxon>Pseudomonadota</taxon>
        <taxon>Gammaproteobacteria</taxon>
        <taxon>Vibrionales</taxon>
        <taxon>Vibrionaceae</taxon>
        <taxon>Photobacterium</taxon>
    </lineage>
</organism>
<name>A0A066RQV2_9GAMM</name>
<dbReference type="AlphaFoldDB" id="A0A066RQV2"/>
<dbReference type="Proteomes" id="UP000027192">
    <property type="component" value="Unassembled WGS sequence"/>
</dbReference>